<evidence type="ECO:0000313" key="2">
    <source>
        <dbReference type="Proteomes" id="UP000287416"/>
    </source>
</evidence>
<organism evidence="1 2">
    <name type="scientific">Acinetobacter phage AbTZA1</name>
    <dbReference type="NCBI Taxonomy" id="2500827"/>
    <lineage>
        <taxon>Viruses</taxon>
        <taxon>Duplodnaviria</taxon>
        <taxon>Heunggongvirae</taxon>
        <taxon>Uroviricota</taxon>
        <taxon>Caudoviricetes</taxon>
        <taxon>Pantevenvirales</taxon>
        <taxon>Straboviridae</taxon>
        <taxon>Twarogvirinae</taxon>
        <taxon>Hadassahvirus</taxon>
        <taxon>Hadassahvirus azbtza1</taxon>
    </lineage>
</organism>
<accession>A0A3Q9R7F9</accession>
<dbReference type="RefSeq" id="YP_009882207.1">
    <property type="nucleotide sequence ID" value="NC_049445.1"/>
</dbReference>
<reference evidence="1 2" key="1">
    <citation type="submission" date="2018-12" db="EMBL/GenBank/DDBJ databases">
        <title>Successful treatment of antibiotic resistant microbial bone infection with bacteriophages.</title>
        <authorList>
            <person name="Nir-Paz R."/>
            <person name="Gelman D."/>
            <person name="Khouri A."/>
            <person name="Sisson B.M."/>
            <person name="Fackler J."/>
            <person name="Oren S.A."/>
            <person name="Khalifa L."/>
            <person name="Rimon A."/>
            <person name="Glazer S.C."/>
            <person name="Moses A.E."/>
            <person name="Yoram W."/>
            <person name="Schooley R.T."/>
            <person name="Hazan R."/>
        </authorList>
    </citation>
    <scope>NUCLEOTIDE SEQUENCE [LARGE SCALE GENOMIC DNA]</scope>
</reference>
<dbReference type="GeneID" id="55811503"/>
<keyword evidence="2" id="KW-1185">Reference proteome</keyword>
<dbReference type="Proteomes" id="UP000287416">
    <property type="component" value="Segment"/>
</dbReference>
<dbReference type="EMBL" id="MK278860">
    <property type="protein sequence ID" value="AZU98736.1"/>
    <property type="molecule type" value="Genomic_DNA"/>
</dbReference>
<evidence type="ECO:0000313" key="1">
    <source>
        <dbReference type="EMBL" id="AZU98736.1"/>
    </source>
</evidence>
<name>A0A3Q9R7F9_9CAUD</name>
<proteinExistence type="predicted"/>
<sequence>MKSFKQVLSESTQLDEATALTAKSTNLRKQIELFLRDVSAEQKTVKTPNEKRVYTEIGVMVSHMLAKLQEIDNKIHMDL</sequence>
<protein>
    <submittedName>
        <fullName evidence="1">Uncharacterized protein</fullName>
    </submittedName>
</protein>
<dbReference type="KEGG" id="vg:55811503"/>